<evidence type="ECO:0000256" key="2">
    <source>
        <dbReference type="ARBA" id="ARBA00022448"/>
    </source>
</evidence>
<keyword evidence="4 7" id="KW-0812">Transmembrane</keyword>
<dbReference type="InterPro" id="IPR000515">
    <property type="entry name" value="MetI-like"/>
</dbReference>
<accession>A0A2S4LZG1</accession>
<evidence type="ECO:0000259" key="8">
    <source>
        <dbReference type="PROSITE" id="PS50928"/>
    </source>
</evidence>
<dbReference type="EMBL" id="PQFZ01000017">
    <property type="protein sequence ID" value="POR47745.1"/>
    <property type="molecule type" value="Genomic_DNA"/>
</dbReference>
<evidence type="ECO:0000256" key="5">
    <source>
        <dbReference type="ARBA" id="ARBA00022989"/>
    </source>
</evidence>
<evidence type="ECO:0000256" key="7">
    <source>
        <dbReference type="RuleBase" id="RU363032"/>
    </source>
</evidence>
<reference evidence="9 10" key="1">
    <citation type="submission" date="2018-01" db="EMBL/GenBank/DDBJ databases">
        <title>Genomic Encyclopedia of Type Strains, Phase III (KMG-III): the genomes of soil and plant-associated and newly described type strains.</title>
        <authorList>
            <person name="Whitman W."/>
        </authorList>
    </citation>
    <scope>NUCLEOTIDE SEQUENCE [LARGE SCALE GENOMIC DNA]</scope>
    <source>
        <strain evidence="9 10">1131</strain>
    </source>
</reference>
<dbReference type="AlphaFoldDB" id="A0A2S4LZG1"/>
<proteinExistence type="inferred from homology"/>
<comment type="subcellular location">
    <subcellularLocation>
        <location evidence="1 7">Cell membrane</location>
        <topology evidence="1 7">Multi-pass membrane protein</topology>
    </subcellularLocation>
</comment>
<gene>
    <name evidence="9" type="ORF">CYD53_1179</name>
</gene>
<dbReference type="Pfam" id="PF19300">
    <property type="entry name" value="BPD_transp_1_N"/>
    <property type="match status" value="1"/>
</dbReference>
<keyword evidence="5 7" id="KW-1133">Transmembrane helix</keyword>
<feature type="transmembrane region" description="Helical" evidence="7">
    <location>
        <begin position="283"/>
        <end position="309"/>
    </location>
</feature>
<evidence type="ECO:0000256" key="4">
    <source>
        <dbReference type="ARBA" id="ARBA00022692"/>
    </source>
</evidence>
<organism evidence="9 10">
    <name type="scientific">Bosea psychrotolerans</name>
    <dbReference type="NCBI Taxonomy" id="1871628"/>
    <lineage>
        <taxon>Bacteria</taxon>
        <taxon>Pseudomonadati</taxon>
        <taxon>Pseudomonadota</taxon>
        <taxon>Alphaproteobacteria</taxon>
        <taxon>Hyphomicrobiales</taxon>
        <taxon>Boseaceae</taxon>
        <taxon>Bosea</taxon>
    </lineage>
</organism>
<dbReference type="GO" id="GO:0005886">
    <property type="term" value="C:plasma membrane"/>
    <property type="evidence" value="ECO:0007669"/>
    <property type="project" value="UniProtKB-SubCell"/>
</dbReference>
<name>A0A2S4LZG1_9HYPH</name>
<feature type="domain" description="ABC transmembrane type-1" evidence="8">
    <location>
        <begin position="96"/>
        <end position="302"/>
    </location>
</feature>
<dbReference type="PANTHER" id="PTHR43163">
    <property type="entry name" value="DIPEPTIDE TRANSPORT SYSTEM PERMEASE PROTEIN DPPB-RELATED"/>
    <property type="match status" value="1"/>
</dbReference>
<dbReference type="OrthoDB" id="9805855at2"/>
<feature type="transmembrane region" description="Helical" evidence="7">
    <location>
        <begin position="178"/>
        <end position="199"/>
    </location>
</feature>
<dbReference type="PANTHER" id="PTHR43163:SF6">
    <property type="entry name" value="DIPEPTIDE TRANSPORT SYSTEM PERMEASE PROTEIN DPPB-RELATED"/>
    <property type="match status" value="1"/>
</dbReference>
<dbReference type="InterPro" id="IPR035906">
    <property type="entry name" value="MetI-like_sf"/>
</dbReference>
<dbReference type="PROSITE" id="PS50928">
    <property type="entry name" value="ABC_TM1"/>
    <property type="match status" value="1"/>
</dbReference>
<dbReference type="InterPro" id="IPR045621">
    <property type="entry name" value="BPD_transp_1_N"/>
</dbReference>
<keyword evidence="2 7" id="KW-0813">Transport</keyword>
<sequence>MSAAYLLRRLAAILIVLLIVSLTVFSITQILPGNAAVMILGEYATPAQLQALELKLGLDQPWYVQYWRWFSGMLSGDWGVSMRLSQPVAALIGEAFWRSAALALASLATVTLIAIPLGILAALKRGTIVDLVIGLFAYIGTAVPEFVTATLLLVFLAGPDRGFLPAGGFAPLSEGVGAALSHVVLPAATLSLILTAHIARQVRSEMSDVLSSDYIRAARLKGLSERSVVLRHALRNAMAPAVAVISLDIGYLLGGILVVEEVFAWPGLGRLIIYALQNRDLPVIQAATLVLAFAYALSNLVSDIVIAWLDPRVRYA</sequence>
<dbReference type="RefSeq" id="WP_103720402.1">
    <property type="nucleotide sequence ID" value="NZ_PQFZ01000017.1"/>
</dbReference>
<feature type="transmembrane region" description="Helical" evidence="7">
    <location>
        <begin position="100"/>
        <end position="123"/>
    </location>
</feature>
<dbReference type="CDD" id="cd06261">
    <property type="entry name" value="TM_PBP2"/>
    <property type="match status" value="1"/>
</dbReference>
<dbReference type="GO" id="GO:0071916">
    <property type="term" value="F:dipeptide transmembrane transporter activity"/>
    <property type="evidence" value="ECO:0007669"/>
    <property type="project" value="TreeGrafter"/>
</dbReference>
<feature type="transmembrane region" description="Helical" evidence="7">
    <location>
        <begin position="135"/>
        <end position="158"/>
    </location>
</feature>
<keyword evidence="10" id="KW-1185">Reference proteome</keyword>
<comment type="similarity">
    <text evidence="7">Belongs to the binding-protein-dependent transport system permease family.</text>
</comment>
<feature type="transmembrane region" description="Helical" evidence="7">
    <location>
        <begin position="241"/>
        <end position="263"/>
    </location>
</feature>
<dbReference type="Pfam" id="PF00528">
    <property type="entry name" value="BPD_transp_1"/>
    <property type="match status" value="1"/>
</dbReference>
<evidence type="ECO:0000313" key="9">
    <source>
        <dbReference type="EMBL" id="POR47745.1"/>
    </source>
</evidence>
<evidence type="ECO:0000256" key="6">
    <source>
        <dbReference type="ARBA" id="ARBA00023136"/>
    </source>
</evidence>
<dbReference type="Gene3D" id="1.10.3720.10">
    <property type="entry name" value="MetI-like"/>
    <property type="match status" value="1"/>
</dbReference>
<comment type="caution">
    <text evidence="9">The sequence shown here is derived from an EMBL/GenBank/DDBJ whole genome shotgun (WGS) entry which is preliminary data.</text>
</comment>
<evidence type="ECO:0000256" key="3">
    <source>
        <dbReference type="ARBA" id="ARBA00022475"/>
    </source>
</evidence>
<keyword evidence="6 7" id="KW-0472">Membrane</keyword>
<keyword evidence="3" id="KW-1003">Cell membrane</keyword>
<evidence type="ECO:0000256" key="1">
    <source>
        <dbReference type="ARBA" id="ARBA00004651"/>
    </source>
</evidence>
<dbReference type="SUPFAM" id="SSF161098">
    <property type="entry name" value="MetI-like"/>
    <property type="match status" value="1"/>
</dbReference>
<protein>
    <submittedName>
        <fullName evidence="9">Peptide/nickel transport system permease protein</fullName>
    </submittedName>
</protein>
<evidence type="ECO:0000313" key="10">
    <source>
        <dbReference type="Proteomes" id="UP000236919"/>
    </source>
</evidence>
<dbReference type="Proteomes" id="UP000236919">
    <property type="component" value="Unassembled WGS sequence"/>
</dbReference>